<evidence type="ECO:0000313" key="1">
    <source>
        <dbReference type="EMBL" id="KAK1339611.1"/>
    </source>
</evidence>
<evidence type="ECO:0000313" key="2">
    <source>
        <dbReference type="Proteomes" id="UP001177744"/>
    </source>
</evidence>
<protein>
    <submittedName>
        <fullName evidence="1">Uncharacterized protein</fullName>
    </submittedName>
</protein>
<reference evidence="1" key="1">
    <citation type="submission" date="2023-06" db="EMBL/GenBank/DDBJ databases">
        <title>Reference genome for the Northern bat (Eptesicus nilssonii), a most northern bat species.</title>
        <authorList>
            <person name="Laine V.N."/>
            <person name="Pulliainen A.T."/>
            <person name="Lilley T.M."/>
        </authorList>
    </citation>
    <scope>NUCLEOTIDE SEQUENCE</scope>
    <source>
        <strain evidence="1">BLF_Eptnil</strain>
        <tissue evidence="1">Kidney</tissue>
    </source>
</reference>
<proteinExistence type="predicted"/>
<dbReference type="AlphaFoldDB" id="A0AA40HYB9"/>
<organism evidence="1 2">
    <name type="scientific">Cnephaeus nilssonii</name>
    <name type="common">Northern bat</name>
    <name type="synonym">Eptesicus nilssonii</name>
    <dbReference type="NCBI Taxonomy" id="3371016"/>
    <lineage>
        <taxon>Eukaryota</taxon>
        <taxon>Metazoa</taxon>
        <taxon>Chordata</taxon>
        <taxon>Craniata</taxon>
        <taxon>Vertebrata</taxon>
        <taxon>Euteleostomi</taxon>
        <taxon>Mammalia</taxon>
        <taxon>Eutheria</taxon>
        <taxon>Laurasiatheria</taxon>
        <taxon>Chiroptera</taxon>
        <taxon>Yangochiroptera</taxon>
        <taxon>Vespertilionidae</taxon>
        <taxon>Cnephaeus</taxon>
    </lineage>
</organism>
<comment type="caution">
    <text evidence="1">The sequence shown here is derived from an EMBL/GenBank/DDBJ whole genome shotgun (WGS) entry which is preliminary data.</text>
</comment>
<name>A0AA40HYB9_CNENI</name>
<keyword evidence="2" id="KW-1185">Reference proteome</keyword>
<dbReference type="EMBL" id="JAULJE010000008">
    <property type="protein sequence ID" value="KAK1339611.1"/>
    <property type="molecule type" value="Genomic_DNA"/>
</dbReference>
<sequence>MLWYLYNKSPVTDCYSGMTRTIGRYDTPHTGAATSAIAKPKGPEASCAAAAKAPVKNNLKVATMSVQLEMKALWDKFN</sequence>
<dbReference type="Proteomes" id="UP001177744">
    <property type="component" value="Unassembled WGS sequence"/>
</dbReference>
<accession>A0AA40HYB9</accession>
<gene>
    <name evidence="1" type="ORF">QTO34_018164</name>
</gene>